<feature type="region of interest" description="Disordered" evidence="1">
    <location>
        <begin position="207"/>
        <end position="236"/>
    </location>
</feature>
<dbReference type="HOGENOM" id="CLU_766906_0_0_0"/>
<feature type="compositionally biased region" description="Basic and acidic residues" evidence="1">
    <location>
        <begin position="383"/>
        <end position="395"/>
    </location>
</feature>
<accession>A0A081CB42</accession>
<dbReference type="EMBL" id="DF820483">
    <property type="protein sequence ID" value="GAK61797.1"/>
    <property type="molecule type" value="Genomic_DNA"/>
</dbReference>
<proteinExistence type="predicted"/>
<dbReference type="eggNOG" id="COG4388">
    <property type="taxonomic scope" value="Bacteria"/>
</dbReference>
<dbReference type="Proteomes" id="UP000030661">
    <property type="component" value="Unassembled WGS sequence"/>
</dbReference>
<name>A0A081CB42_VECG1</name>
<dbReference type="STRING" id="1499967.U27_02630"/>
<keyword evidence="3" id="KW-1185">Reference proteome</keyword>
<feature type="region of interest" description="Disordered" evidence="1">
    <location>
        <begin position="376"/>
        <end position="395"/>
    </location>
</feature>
<evidence type="ECO:0000313" key="2">
    <source>
        <dbReference type="EMBL" id="GAK61797.1"/>
    </source>
</evidence>
<reference evidence="2" key="1">
    <citation type="journal article" date="2015" name="PeerJ">
        <title>First genomic representation of candidate bacterial phylum KSB3 points to enhanced environmental sensing as a trigger of wastewater bulking.</title>
        <authorList>
            <person name="Sekiguchi Y."/>
            <person name="Ohashi A."/>
            <person name="Parks D.H."/>
            <person name="Yamauchi T."/>
            <person name="Tyson G.W."/>
            <person name="Hugenholtz P."/>
        </authorList>
    </citation>
    <scope>NUCLEOTIDE SEQUENCE [LARGE SCALE GENOMIC DNA]</scope>
</reference>
<dbReference type="InterPro" id="IPR012106">
    <property type="entry name" value="Phage_Mu_Gp1"/>
</dbReference>
<organism evidence="2">
    <name type="scientific">Vecturithrix granuli</name>
    <dbReference type="NCBI Taxonomy" id="1499967"/>
    <lineage>
        <taxon>Bacteria</taxon>
        <taxon>Candidatus Moduliflexota</taxon>
        <taxon>Candidatus Vecturitrichia</taxon>
        <taxon>Candidatus Vecturitrichales</taxon>
        <taxon>Candidatus Vecturitrichaceae</taxon>
        <taxon>Candidatus Vecturithrix</taxon>
    </lineage>
</organism>
<protein>
    <submittedName>
        <fullName evidence="2">Mu-like prophage I protein, putative</fullName>
    </submittedName>
</protein>
<evidence type="ECO:0000256" key="1">
    <source>
        <dbReference type="SAM" id="MobiDB-lite"/>
    </source>
</evidence>
<gene>
    <name evidence="2" type="ORF">U27_02630</name>
</gene>
<sequence>MKQNKFSFLIELAKQQFDETVDGASSWMMAMPIGNYQHPEYGKINLTPDRITRFADNVNNGIRGQELDIDYDHKEYGGEAAGWVKQAEARPDGLWLLVEWTKKAYEAIKSKAYRYFSPEFDDLWIDPRTGEKFKDVLFGGGITNRPFLKGIQPLNLSEFYSDQKVALKENGSMDPEQIKELAAKLGLGENATPEMLFGALMMKLNVEAPADPPPANGDGNSDNPDSAGDKKNEEGATAVTQQFSEKALSELPLVKKLTEQLEAQAKKFAEMALSVRVQKLNESATKGGRLLTEPQSQKITKLLSEAPNDAYADNLVAALSEVLETPGPLAGELGGQHRRLNDAGVDSTKKFNDKIAEIMKNDTKLSYAEAAVRAAAEDPDTFDNYRDDSYIRDGE</sequence>
<dbReference type="AlphaFoldDB" id="A0A081CB42"/>
<evidence type="ECO:0000313" key="3">
    <source>
        <dbReference type="Proteomes" id="UP000030661"/>
    </source>
</evidence>
<dbReference type="Pfam" id="PF10123">
    <property type="entry name" value="Mu-like_Pro"/>
    <property type="match status" value="1"/>
</dbReference>